<protein>
    <submittedName>
        <fullName evidence="6">ATP-binding cassette domain-containing protein</fullName>
    </submittedName>
</protein>
<dbReference type="GO" id="GO:0005524">
    <property type="term" value="F:ATP binding"/>
    <property type="evidence" value="ECO:0007669"/>
    <property type="project" value="UniProtKB-KW"/>
</dbReference>
<dbReference type="PROSITE" id="PS00211">
    <property type="entry name" value="ABC_TRANSPORTER_1"/>
    <property type="match status" value="1"/>
</dbReference>
<feature type="domain" description="ABC transporter" evidence="5">
    <location>
        <begin position="2"/>
        <end position="206"/>
    </location>
</feature>
<evidence type="ECO:0000256" key="3">
    <source>
        <dbReference type="ARBA" id="ARBA00022741"/>
    </source>
</evidence>
<dbReference type="InterPro" id="IPR027417">
    <property type="entry name" value="P-loop_NTPase"/>
</dbReference>
<keyword evidence="3" id="KW-0547">Nucleotide-binding</keyword>
<evidence type="ECO:0000256" key="4">
    <source>
        <dbReference type="ARBA" id="ARBA00022840"/>
    </source>
</evidence>
<dbReference type="Gene3D" id="3.40.50.300">
    <property type="entry name" value="P-loop containing nucleotide triphosphate hydrolases"/>
    <property type="match status" value="1"/>
</dbReference>
<dbReference type="EMBL" id="JANDZV010000006">
    <property type="protein sequence ID" value="MCZ7408087.1"/>
    <property type="molecule type" value="Genomic_DNA"/>
</dbReference>
<comment type="similarity">
    <text evidence="1">Belongs to the ABC transporter superfamily.</text>
</comment>
<keyword evidence="2" id="KW-0813">Transport</keyword>
<dbReference type="GO" id="GO:0016887">
    <property type="term" value="F:ATP hydrolysis activity"/>
    <property type="evidence" value="ECO:0007669"/>
    <property type="project" value="InterPro"/>
</dbReference>
<evidence type="ECO:0000259" key="5">
    <source>
        <dbReference type="PROSITE" id="PS50893"/>
    </source>
</evidence>
<comment type="caution">
    <text evidence="6">The sequence shown here is derived from an EMBL/GenBank/DDBJ whole genome shotgun (WGS) entry which is preliminary data.</text>
</comment>
<dbReference type="PROSITE" id="PS50893">
    <property type="entry name" value="ABC_TRANSPORTER_2"/>
    <property type="match status" value="1"/>
</dbReference>
<dbReference type="InterPro" id="IPR003439">
    <property type="entry name" value="ABC_transporter-like_ATP-bd"/>
</dbReference>
<reference evidence="6" key="1">
    <citation type="submission" date="2022-07" db="EMBL/GenBank/DDBJ databases">
        <title>Parvimonas micra travels from the subgingival sulcus of the human oral cavity to the colorectal adenocarcinoma.</title>
        <authorList>
            <person name="Conde-Perez K."/>
            <person name="Buetas E."/>
            <person name="Aja-Macaya P."/>
            <person name="Martin-De Arribas E."/>
            <person name="Iglesias-Corras I."/>
            <person name="Trigo-Tasende N."/>
            <person name="Nasser-Ali M."/>
            <person name="Estevez L.S."/>
            <person name="Rumbo-Feal S."/>
            <person name="Otero-Alen B."/>
            <person name="Noguera J.F."/>
            <person name="Concha A."/>
            <person name="Pardinas-Lopez S."/>
            <person name="Carda-Dieguez M."/>
            <person name="Gomez-Randulfe I."/>
            <person name="Martinez-Lago N."/>
            <person name="Ladra S."/>
            <person name="Aparicio L.A."/>
            <person name="Bou G."/>
            <person name="Mira A."/>
            <person name="Vallejo J.A."/>
            <person name="Poza M."/>
        </authorList>
    </citation>
    <scope>NUCLEOTIDE SEQUENCE</scope>
    <source>
        <strain evidence="6">PM79KC-AC-4</strain>
    </source>
</reference>
<gene>
    <name evidence="6" type="ORF">NND69_06965</name>
</gene>
<name>A0A9X3HCS7_9FIRM</name>
<dbReference type="AlphaFoldDB" id="A0A9X3HCS7"/>
<dbReference type="RefSeq" id="WP_269721135.1">
    <property type="nucleotide sequence ID" value="NZ_CP101408.1"/>
</dbReference>
<dbReference type="InterPro" id="IPR003593">
    <property type="entry name" value="AAA+_ATPase"/>
</dbReference>
<evidence type="ECO:0000256" key="2">
    <source>
        <dbReference type="ARBA" id="ARBA00022448"/>
    </source>
</evidence>
<sequence>MLEIKNLTVKYDEIILSNINLKLDKKIYGLKGDSGSGKTTFIKALLGLIEYKGELFLDGEKLKNRKNFQVVFQNPFNSFDSTRKIRFSINEILSLNAVEINLEELANKVGVDTSLFDKYPKELSGGELQRLSIARAISTNPKVLIFDEPTSALDVENQKKILDLIKTFKDKIIIFISHDLKVIKYISDEILILHKESKKINFRSSS</sequence>
<evidence type="ECO:0000313" key="7">
    <source>
        <dbReference type="Proteomes" id="UP001141458"/>
    </source>
</evidence>
<dbReference type="Pfam" id="PF00005">
    <property type="entry name" value="ABC_tran"/>
    <property type="match status" value="1"/>
</dbReference>
<dbReference type="PANTHER" id="PTHR43776">
    <property type="entry name" value="TRANSPORT ATP-BINDING PROTEIN"/>
    <property type="match status" value="1"/>
</dbReference>
<dbReference type="InterPro" id="IPR050319">
    <property type="entry name" value="ABC_transp_ATP-bind"/>
</dbReference>
<keyword evidence="4 6" id="KW-0067">ATP-binding</keyword>
<evidence type="ECO:0000313" key="6">
    <source>
        <dbReference type="EMBL" id="MCZ7408087.1"/>
    </source>
</evidence>
<organism evidence="6 7">
    <name type="scientific">Parvimonas micra</name>
    <dbReference type="NCBI Taxonomy" id="33033"/>
    <lineage>
        <taxon>Bacteria</taxon>
        <taxon>Bacillati</taxon>
        <taxon>Bacillota</taxon>
        <taxon>Tissierellia</taxon>
        <taxon>Tissierellales</taxon>
        <taxon>Peptoniphilaceae</taxon>
        <taxon>Parvimonas</taxon>
    </lineage>
</organism>
<dbReference type="SUPFAM" id="SSF52540">
    <property type="entry name" value="P-loop containing nucleoside triphosphate hydrolases"/>
    <property type="match status" value="1"/>
</dbReference>
<accession>A0A9X3HCS7</accession>
<dbReference type="SMART" id="SM00382">
    <property type="entry name" value="AAA"/>
    <property type="match status" value="1"/>
</dbReference>
<dbReference type="Proteomes" id="UP001141458">
    <property type="component" value="Unassembled WGS sequence"/>
</dbReference>
<evidence type="ECO:0000256" key="1">
    <source>
        <dbReference type="ARBA" id="ARBA00005417"/>
    </source>
</evidence>
<dbReference type="PANTHER" id="PTHR43776:SF7">
    <property type="entry name" value="D,D-DIPEPTIDE TRANSPORT ATP-BINDING PROTEIN DDPF-RELATED"/>
    <property type="match status" value="1"/>
</dbReference>
<proteinExistence type="inferred from homology"/>
<dbReference type="GO" id="GO:0055085">
    <property type="term" value="P:transmembrane transport"/>
    <property type="evidence" value="ECO:0007669"/>
    <property type="project" value="UniProtKB-ARBA"/>
</dbReference>
<dbReference type="InterPro" id="IPR017871">
    <property type="entry name" value="ABC_transporter-like_CS"/>
</dbReference>